<name>A0A8K1GB28_9PASS</name>
<dbReference type="Pfam" id="PF00078">
    <property type="entry name" value="RVT_1"/>
    <property type="match status" value="1"/>
</dbReference>
<comment type="caution">
    <text evidence="2">The sequence shown here is derived from an EMBL/GenBank/DDBJ whole genome shotgun (WGS) entry which is preliminary data.</text>
</comment>
<reference evidence="2" key="1">
    <citation type="submission" date="2019-04" db="EMBL/GenBank/DDBJ databases">
        <title>Genome assembly of Zosterops borbonicus 15179.</title>
        <authorList>
            <person name="Leroy T."/>
            <person name="Anselmetti Y."/>
            <person name="Tilak M.-K."/>
            <person name="Nabholz B."/>
        </authorList>
    </citation>
    <scope>NUCLEOTIDE SEQUENCE</scope>
    <source>
        <strain evidence="2">HGM_15179</strain>
        <tissue evidence="2">Muscle</tissue>
    </source>
</reference>
<proteinExistence type="predicted"/>
<sequence length="155" mass="17539">MTYIPRVLRTGVVAKPPSIIFEKSWPSGEILGEWKKRNITLLFKKGRKRDLGKYRPVSLTSLPMKIMEQIPTEKIVKHIQDKNMIQDSQHGFTKGRLCLTNLVAICDGGIEAINKGKPTNVMTYLNFLKSFDMVPCGILISKLRYTGLKDGLFGK</sequence>
<organism evidence="2 3">
    <name type="scientific">Zosterops borbonicus</name>
    <dbReference type="NCBI Taxonomy" id="364589"/>
    <lineage>
        <taxon>Eukaryota</taxon>
        <taxon>Metazoa</taxon>
        <taxon>Chordata</taxon>
        <taxon>Craniata</taxon>
        <taxon>Vertebrata</taxon>
        <taxon>Euteleostomi</taxon>
        <taxon>Archelosauria</taxon>
        <taxon>Archosauria</taxon>
        <taxon>Dinosauria</taxon>
        <taxon>Saurischia</taxon>
        <taxon>Theropoda</taxon>
        <taxon>Coelurosauria</taxon>
        <taxon>Aves</taxon>
        <taxon>Neognathae</taxon>
        <taxon>Neoaves</taxon>
        <taxon>Telluraves</taxon>
        <taxon>Australaves</taxon>
        <taxon>Passeriformes</taxon>
        <taxon>Sylvioidea</taxon>
        <taxon>Zosteropidae</taxon>
        <taxon>Zosterops</taxon>
    </lineage>
</organism>
<evidence type="ECO:0000259" key="1">
    <source>
        <dbReference type="Pfam" id="PF00078"/>
    </source>
</evidence>
<gene>
    <name evidence="2" type="ORF">HGM15179_011727</name>
</gene>
<dbReference type="Proteomes" id="UP000796761">
    <property type="component" value="Unassembled WGS sequence"/>
</dbReference>
<dbReference type="InterPro" id="IPR000477">
    <property type="entry name" value="RT_dom"/>
</dbReference>
<feature type="domain" description="Reverse transcriptase" evidence="1">
    <location>
        <begin position="47"/>
        <end position="144"/>
    </location>
</feature>
<keyword evidence="3" id="KW-1185">Reference proteome</keyword>
<dbReference type="PANTHER" id="PTHR33332">
    <property type="entry name" value="REVERSE TRANSCRIPTASE DOMAIN-CONTAINING PROTEIN"/>
    <property type="match status" value="1"/>
</dbReference>
<dbReference type="OrthoDB" id="416454at2759"/>
<dbReference type="AlphaFoldDB" id="A0A8K1GB28"/>
<evidence type="ECO:0000313" key="2">
    <source>
        <dbReference type="EMBL" id="TRZ15345.1"/>
    </source>
</evidence>
<evidence type="ECO:0000313" key="3">
    <source>
        <dbReference type="Proteomes" id="UP000796761"/>
    </source>
</evidence>
<protein>
    <recommendedName>
        <fullName evidence="1">Reverse transcriptase domain-containing protein</fullName>
    </recommendedName>
</protein>
<accession>A0A8K1GB28</accession>
<dbReference type="EMBL" id="SWJQ01000371">
    <property type="protein sequence ID" value="TRZ15345.1"/>
    <property type="molecule type" value="Genomic_DNA"/>
</dbReference>